<evidence type="ECO:0000313" key="3">
    <source>
        <dbReference type="Proteomes" id="UP000027446"/>
    </source>
</evidence>
<sequence>MRYAGLCSILLLIPAACDDAAGSAYPGGSSPIAVEGADPETPSPEDSRSETVTDAAGTADVSASAAAEDLEARAASLGLTQEMDFTCVSEGGNDGDSAHVVLYGNEELAAVLIPRKVNVPLYLDCSPTRIGPECSDGVFTALINTLEDKARFDGLDDAAPLTCTLVQPGRPPDVE</sequence>
<organism evidence="2 3">
    <name type="scientific">Hyphomonas adhaerens MHS-3</name>
    <dbReference type="NCBI Taxonomy" id="1280949"/>
    <lineage>
        <taxon>Bacteria</taxon>
        <taxon>Pseudomonadati</taxon>
        <taxon>Pseudomonadota</taxon>
        <taxon>Alphaproteobacteria</taxon>
        <taxon>Hyphomonadales</taxon>
        <taxon>Hyphomonadaceae</taxon>
        <taxon>Hyphomonas</taxon>
    </lineage>
</organism>
<name>A0A069E716_9PROT</name>
<dbReference type="PATRIC" id="fig|1280949.3.peg.1764"/>
<dbReference type="OrthoDB" id="7619876at2"/>
<comment type="caution">
    <text evidence="2">The sequence shown here is derived from an EMBL/GenBank/DDBJ whole genome shotgun (WGS) entry which is preliminary data.</text>
</comment>
<accession>A0A069E716</accession>
<reference evidence="2 3" key="1">
    <citation type="journal article" date="2014" name="Antonie Van Leeuwenhoek">
        <title>Hyphomonas beringensis sp. nov. and Hyphomonas chukchiensis sp. nov., isolated from surface seawater of the Bering Sea and Chukchi Sea.</title>
        <authorList>
            <person name="Li C."/>
            <person name="Lai Q."/>
            <person name="Li G."/>
            <person name="Dong C."/>
            <person name="Wang J."/>
            <person name="Liao Y."/>
            <person name="Shao Z."/>
        </authorList>
    </citation>
    <scope>NUCLEOTIDE SEQUENCE [LARGE SCALE GENOMIC DNA]</scope>
    <source>
        <strain evidence="2 3">MHS-3</strain>
    </source>
</reference>
<evidence type="ECO:0000313" key="2">
    <source>
        <dbReference type="EMBL" id="KCZ85739.1"/>
    </source>
</evidence>
<proteinExistence type="predicted"/>
<dbReference type="RefSeq" id="WP_035570539.1">
    <property type="nucleotide sequence ID" value="NZ_ARYH01000001.1"/>
</dbReference>
<dbReference type="EMBL" id="ARYH01000001">
    <property type="protein sequence ID" value="KCZ85739.1"/>
    <property type="molecule type" value="Genomic_DNA"/>
</dbReference>
<keyword evidence="3" id="KW-1185">Reference proteome</keyword>
<dbReference type="AlphaFoldDB" id="A0A069E716"/>
<gene>
    <name evidence="2" type="ORF">HAD_08640</name>
</gene>
<protein>
    <submittedName>
        <fullName evidence="2">Uncharacterized protein</fullName>
    </submittedName>
</protein>
<feature type="region of interest" description="Disordered" evidence="1">
    <location>
        <begin position="28"/>
        <end position="58"/>
    </location>
</feature>
<dbReference type="Proteomes" id="UP000027446">
    <property type="component" value="Unassembled WGS sequence"/>
</dbReference>
<evidence type="ECO:0000256" key="1">
    <source>
        <dbReference type="SAM" id="MobiDB-lite"/>
    </source>
</evidence>